<evidence type="ECO:0000256" key="2">
    <source>
        <dbReference type="ARBA" id="ARBA00022679"/>
    </source>
</evidence>
<dbReference type="PANTHER" id="PTHR18919">
    <property type="entry name" value="ACETYL-COA C-ACYLTRANSFERASE"/>
    <property type="match status" value="1"/>
</dbReference>
<dbReference type="Pfam" id="PF02803">
    <property type="entry name" value="Thiolase_C"/>
    <property type="match status" value="1"/>
</dbReference>
<dbReference type="Pfam" id="PF00108">
    <property type="entry name" value="Thiolase_N"/>
    <property type="match status" value="1"/>
</dbReference>
<dbReference type="InterPro" id="IPR020616">
    <property type="entry name" value="Thiolase_N"/>
</dbReference>
<dbReference type="SUPFAM" id="SSF53901">
    <property type="entry name" value="Thiolase-like"/>
    <property type="match status" value="2"/>
</dbReference>
<dbReference type="PIRSF" id="PIRSF000429">
    <property type="entry name" value="Ac-CoA_Ac_transf"/>
    <property type="match status" value="1"/>
</dbReference>
<dbReference type="InterPro" id="IPR020617">
    <property type="entry name" value="Thiolase_C"/>
</dbReference>
<feature type="domain" description="Thiolase C-terminal" evidence="7">
    <location>
        <begin position="255"/>
        <end position="369"/>
    </location>
</feature>
<gene>
    <name evidence="8" type="primary">pcaF</name>
    <name evidence="8" type="ORF">VRLFYP33_01535</name>
</gene>
<keyword evidence="3 5" id="KW-0012">Acyltransferase</keyword>
<comment type="similarity">
    <text evidence="1 5">Belongs to the thiolase-like superfamily. Thiolase family.</text>
</comment>
<accession>A0A6N3D7T5</accession>
<dbReference type="GO" id="GO:0016747">
    <property type="term" value="F:acyltransferase activity, transferring groups other than amino-acyl groups"/>
    <property type="evidence" value="ECO:0007669"/>
    <property type="project" value="InterPro"/>
</dbReference>
<dbReference type="NCBIfam" id="TIGR01930">
    <property type="entry name" value="AcCoA-C-Actrans"/>
    <property type="match status" value="1"/>
</dbReference>
<organism evidence="8">
    <name type="scientific">Veillonella ratti</name>
    <dbReference type="NCBI Taxonomy" id="103892"/>
    <lineage>
        <taxon>Bacteria</taxon>
        <taxon>Bacillati</taxon>
        <taxon>Bacillota</taxon>
        <taxon>Negativicutes</taxon>
        <taxon>Veillonellales</taxon>
        <taxon>Veillonellaceae</taxon>
        <taxon>Veillonella</taxon>
    </lineage>
</organism>
<evidence type="ECO:0000256" key="1">
    <source>
        <dbReference type="ARBA" id="ARBA00010982"/>
    </source>
</evidence>
<protein>
    <recommendedName>
        <fullName evidence="4">Acetoacetyl-CoA thiolase</fullName>
    </recommendedName>
</protein>
<dbReference type="InterPro" id="IPR016039">
    <property type="entry name" value="Thiolase-like"/>
</dbReference>
<evidence type="ECO:0000256" key="3">
    <source>
        <dbReference type="ARBA" id="ARBA00023315"/>
    </source>
</evidence>
<evidence type="ECO:0000313" key="8">
    <source>
        <dbReference type="EMBL" id="VYU24405.1"/>
    </source>
</evidence>
<evidence type="ECO:0000256" key="4">
    <source>
        <dbReference type="ARBA" id="ARBA00030755"/>
    </source>
</evidence>
<sequence length="376" mass="40373">MKTQQTLSPVYIMGGLRTPIGSYKGQFKSIKPEILGARVLDALYEQYPDVAEIICGNAVGTGGNIGRLTALNSRYGEKTPAYTVDMQCASAGAAIIQGFRAIRSGMADCVLAGGTESSSLQPLRTYAAGDDRIGEYMVAQFSPQENDAQAMLKGAQRTIEKYDVSKEELDYWSLRSQQAAGRARDEGLLAPYVLDMGRDYVDESVRPGLSQRLLNRMKPVLGPGTLVTAGNACFTHDGAAFVALSNEVGPFKLVDAITFGGDPLYSPEGAWQATEQLLAKTGLTMDDIDAVEWNEAFAVIDVLFERNYKAYVDRYNQLGGALAYGHPFGCSGAIILLHLMAALEYCNGRYGICAIAGAGGMGTAMLIERMEAVCDA</sequence>
<dbReference type="PROSITE" id="PS00737">
    <property type="entry name" value="THIOLASE_2"/>
    <property type="match status" value="1"/>
</dbReference>
<dbReference type="PANTHER" id="PTHR18919:SF140">
    <property type="entry name" value="ACETYL-COA C-ACETYLTRANSFERASE (ACETOACETYL-COA THIOLASE) (ACAB-5)"/>
    <property type="match status" value="1"/>
</dbReference>
<proteinExistence type="inferred from homology"/>
<evidence type="ECO:0000259" key="6">
    <source>
        <dbReference type="Pfam" id="PF00108"/>
    </source>
</evidence>
<keyword evidence="2 5" id="KW-0808">Transferase</keyword>
<dbReference type="RefSeq" id="WP_021841004.1">
    <property type="nucleotide sequence ID" value="NZ_CACRUX010000055.1"/>
</dbReference>
<dbReference type="EMBL" id="CACRUX010000055">
    <property type="protein sequence ID" value="VYU24405.1"/>
    <property type="molecule type" value="Genomic_DNA"/>
</dbReference>
<name>A0A6N3D7T5_9FIRM</name>
<dbReference type="Gene3D" id="3.40.47.10">
    <property type="match status" value="1"/>
</dbReference>
<evidence type="ECO:0000259" key="7">
    <source>
        <dbReference type="Pfam" id="PF02803"/>
    </source>
</evidence>
<feature type="domain" description="Thiolase N-terminal" evidence="6">
    <location>
        <begin position="10"/>
        <end position="246"/>
    </location>
</feature>
<reference evidence="8" key="1">
    <citation type="submission" date="2019-11" db="EMBL/GenBank/DDBJ databases">
        <authorList>
            <person name="Feng L."/>
        </authorList>
    </citation>
    <scope>NUCLEOTIDE SEQUENCE</scope>
    <source>
        <strain evidence="8">VrattiLFYP33</strain>
    </source>
</reference>
<dbReference type="InterPro" id="IPR020613">
    <property type="entry name" value="Thiolase_CS"/>
</dbReference>
<dbReference type="AlphaFoldDB" id="A0A6N3D7T5"/>
<dbReference type="InterPro" id="IPR002155">
    <property type="entry name" value="Thiolase"/>
</dbReference>
<dbReference type="CDD" id="cd00751">
    <property type="entry name" value="thiolase"/>
    <property type="match status" value="1"/>
</dbReference>
<evidence type="ECO:0000256" key="5">
    <source>
        <dbReference type="RuleBase" id="RU003557"/>
    </source>
</evidence>